<organism evidence="3 4">
    <name type="scientific">Candidatus Planktophila sulfonica</name>
    <dbReference type="NCBI Taxonomy" id="1884904"/>
    <lineage>
        <taxon>Bacteria</taxon>
        <taxon>Bacillati</taxon>
        <taxon>Actinomycetota</taxon>
        <taxon>Actinomycetes</taxon>
        <taxon>Candidatus Nanopelagicales</taxon>
        <taxon>Candidatus Nanopelagicaceae</taxon>
        <taxon>Candidatus Planktophila</taxon>
    </lineage>
</organism>
<dbReference type="InterPro" id="IPR006464">
    <property type="entry name" value="AcTrfase_RimI/Ard1"/>
</dbReference>
<evidence type="ECO:0000313" key="4">
    <source>
        <dbReference type="Proteomes" id="UP000217215"/>
    </source>
</evidence>
<dbReference type="Proteomes" id="UP000217215">
    <property type="component" value="Chromosome"/>
</dbReference>
<dbReference type="GO" id="GO:0008999">
    <property type="term" value="F:protein-N-terminal-alanine acetyltransferase activity"/>
    <property type="evidence" value="ECO:0007669"/>
    <property type="project" value="UniProtKB-EC"/>
</dbReference>
<dbReference type="NCBIfam" id="TIGR01575">
    <property type="entry name" value="rimI"/>
    <property type="match status" value="1"/>
</dbReference>
<dbReference type="Pfam" id="PF00583">
    <property type="entry name" value="Acetyltransf_1"/>
    <property type="match status" value="1"/>
</dbReference>
<name>A0A249KHQ6_9ACTN</name>
<evidence type="ECO:0000259" key="2">
    <source>
        <dbReference type="PROSITE" id="PS51186"/>
    </source>
</evidence>
<sequence>MITYRQPIALDIPVLASYEKQLFPYSPWNTAQFKEEFAGIPTTRYMSVAEADNKIIGYCGVFVPAPGVEADILTVAVLPEYRRQGIAKEFMRQIEEWSKERGASAMMLEVEQTNESAIELYKSLGYMKISVRMDYYGPGKDAFVMRKDFA</sequence>
<dbReference type="CDD" id="cd04301">
    <property type="entry name" value="NAT_SF"/>
    <property type="match status" value="1"/>
</dbReference>
<dbReference type="EC" id="2.3.1.266" evidence="1"/>
<proteinExistence type="inferred from homology"/>
<dbReference type="PANTHER" id="PTHR43072">
    <property type="entry name" value="N-ACETYLTRANSFERASE"/>
    <property type="match status" value="1"/>
</dbReference>
<comment type="similarity">
    <text evidence="1">Belongs to the acetyltransferase family. RimI subfamily.</text>
</comment>
<keyword evidence="1" id="KW-0963">Cytoplasm</keyword>
<dbReference type="PANTHER" id="PTHR43072:SF60">
    <property type="entry name" value="L-2,4-DIAMINOBUTYRIC ACID ACETYLTRANSFERASE"/>
    <property type="match status" value="1"/>
</dbReference>
<comment type="function">
    <text evidence="1">Acetylates the N-terminal alanine of ribosomal protein bS18.</text>
</comment>
<reference evidence="3 4" key="1">
    <citation type="submission" date="2016-07" db="EMBL/GenBank/DDBJ databases">
        <title>High microdiversification within the ubiquitous acI lineage of Actinobacteria.</title>
        <authorList>
            <person name="Neuenschwander S.M."/>
            <person name="Salcher M."/>
            <person name="Ghai R."/>
            <person name="Pernthaler J."/>
        </authorList>
    </citation>
    <scope>NUCLEOTIDE SEQUENCE [LARGE SCALE GENOMIC DNA]</scope>
    <source>
        <strain evidence="3">MMS-IA-56</strain>
    </source>
</reference>
<gene>
    <name evidence="3" type="ORF">A1sIA56_05360</name>
</gene>
<dbReference type="GO" id="GO:0005737">
    <property type="term" value="C:cytoplasm"/>
    <property type="evidence" value="ECO:0007669"/>
    <property type="project" value="UniProtKB-SubCell"/>
</dbReference>
<feature type="domain" description="N-acetyltransferase" evidence="2">
    <location>
        <begin position="2"/>
        <end position="150"/>
    </location>
</feature>
<comment type="catalytic activity">
    <reaction evidence="1">
        <text>N-terminal L-alanyl-[ribosomal protein bS18] + acetyl-CoA = N-terminal N(alpha)-acetyl-L-alanyl-[ribosomal protein bS18] + CoA + H(+)</text>
        <dbReference type="Rhea" id="RHEA:43756"/>
        <dbReference type="Rhea" id="RHEA-COMP:10676"/>
        <dbReference type="Rhea" id="RHEA-COMP:10677"/>
        <dbReference type="ChEBI" id="CHEBI:15378"/>
        <dbReference type="ChEBI" id="CHEBI:57287"/>
        <dbReference type="ChEBI" id="CHEBI:57288"/>
        <dbReference type="ChEBI" id="CHEBI:64718"/>
        <dbReference type="ChEBI" id="CHEBI:83683"/>
        <dbReference type="EC" id="2.3.1.266"/>
    </reaction>
</comment>
<dbReference type="InterPro" id="IPR016181">
    <property type="entry name" value="Acyl_CoA_acyltransferase"/>
</dbReference>
<dbReference type="RefSeq" id="WP_223298423.1">
    <property type="nucleotide sequence ID" value="NZ_CP016773.1"/>
</dbReference>
<dbReference type="SUPFAM" id="SSF55729">
    <property type="entry name" value="Acyl-CoA N-acyltransferases (Nat)"/>
    <property type="match status" value="1"/>
</dbReference>
<evidence type="ECO:0000256" key="1">
    <source>
        <dbReference type="RuleBase" id="RU363094"/>
    </source>
</evidence>
<keyword evidence="4" id="KW-1185">Reference proteome</keyword>
<dbReference type="Gene3D" id="3.40.630.30">
    <property type="match status" value="1"/>
</dbReference>
<protein>
    <recommendedName>
        <fullName evidence="1">[Ribosomal protein bS18]-alanine N-acetyltransferase</fullName>
        <ecNumber evidence="1">2.3.1.266</ecNumber>
    </recommendedName>
</protein>
<dbReference type="InterPro" id="IPR000182">
    <property type="entry name" value="GNAT_dom"/>
</dbReference>
<dbReference type="EMBL" id="CP016773">
    <property type="protein sequence ID" value="ASY16317.1"/>
    <property type="molecule type" value="Genomic_DNA"/>
</dbReference>
<evidence type="ECO:0000313" key="3">
    <source>
        <dbReference type="EMBL" id="ASY16317.1"/>
    </source>
</evidence>
<comment type="subcellular location">
    <subcellularLocation>
        <location evidence="1">Cytoplasm</location>
    </subcellularLocation>
</comment>
<accession>A0A249KHQ6</accession>
<dbReference type="AlphaFoldDB" id="A0A249KHQ6"/>
<dbReference type="PROSITE" id="PS51186">
    <property type="entry name" value="GNAT"/>
    <property type="match status" value="1"/>
</dbReference>
<keyword evidence="3" id="KW-0808">Transferase</keyword>
<dbReference type="KEGG" id="psuf:A1sIA56_05360"/>